<feature type="compositionally biased region" description="Basic and acidic residues" evidence="11">
    <location>
        <begin position="196"/>
        <end position="206"/>
    </location>
</feature>
<keyword evidence="13" id="KW-1185">Reference proteome</keyword>
<evidence type="ECO:0000256" key="4">
    <source>
        <dbReference type="ARBA" id="ARBA00022679"/>
    </source>
</evidence>
<dbReference type="Pfam" id="PF13671">
    <property type="entry name" value="AAA_33"/>
    <property type="match status" value="1"/>
</dbReference>
<dbReference type="InterPro" id="IPR027417">
    <property type="entry name" value="P-loop_NTPase"/>
</dbReference>
<gene>
    <name evidence="12" type="ORF">G3T37_06150</name>
</gene>
<dbReference type="InterPro" id="IPR006001">
    <property type="entry name" value="Therm_gnt_kin"/>
</dbReference>
<dbReference type="GO" id="GO:0046316">
    <property type="term" value="F:gluconokinase activity"/>
    <property type="evidence" value="ECO:0007669"/>
    <property type="project" value="UniProtKB-EC"/>
</dbReference>
<dbReference type="NCBIfam" id="TIGR01313">
    <property type="entry name" value="therm_gnt_kin"/>
    <property type="match status" value="1"/>
</dbReference>
<protein>
    <recommendedName>
        <fullName evidence="3 10">Gluconokinase</fullName>
        <ecNumber evidence="3 10">2.7.1.12</ecNumber>
    </recommendedName>
</protein>
<dbReference type="SUPFAM" id="SSF52540">
    <property type="entry name" value="P-loop containing nucleoside triphosphate hydrolases"/>
    <property type="match status" value="1"/>
</dbReference>
<keyword evidence="4 10" id="KW-0808">Transferase</keyword>
<evidence type="ECO:0000313" key="12">
    <source>
        <dbReference type="EMBL" id="NEM90935.1"/>
    </source>
</evidence>
<keyword evidence="6 10" id="KW-0418">Kinase</keyword>
<dbReference type="CDD" id="cd02021">
    <property type="entry name" value="GntK"/>
    <property type="match status" value="1"/>
</dbReference>
<proteinExistence type="inferred from homology"/>
<keyword evidence="5 10" id="KW-0547">Nucleotide-binding</keyword>
<comment type="pathway">
    <text evidence="1">Carbohydrate acid metabolism.</text>
</comment>
<dbReference type="EC" id="2.7.1.12" evidence="3 10"/>
<feature type="region of interest" description="Disordered" evidence="11">
    <location>
        <begin position="184"/>
        <end position="206"/>
    </location>
</feature>
<sequence length="206" mass="22060">MTQQLPPLVVMGVSGAGKSTVGAELARRAGLVFLDGDDLHPPRNVARMAAGHPLSDDDRWPWLEAVGAQLAAGRAGVIACSALRRAYRDRIRALAPDAYFVHLDGGHELIASRLEARDHAFMPASLLSSQFETLEPLQDDEAGLVVALETRPETMGQTGSANAVPNFERIVAFIMRNVVKSGEQPREVDDGCADGAAERPRGARSL</sequence>
<dbReference type="EMBL" id="JAAGWZ010000002">
    <property type="protein sequence ID" value="NEM90935.1"/>
    <property type="molecule type" value="Genomic_DNA"/>
</dbReference>
<dbReference type="RefSeq" id="WP_163472637.1">
    <property type="nucleotide sequence ID" value="NZ_JAAGWZ010000002.1"/>
</dbReference>
<keyword evidence="7 10" id="KW-0067">ATP-binding</keyword>
<dbReference type="PANTHER" id="PTHR43442">
    <property type="entry name" value="GLUCONOKINASE-RELATED"/>
    <property type="match status" value="1"/>
</dbReference>
<evidence type="ECO:0000256" key="8">
    <source>
        <dbReference type="ARBA" id="ARBA00023064"/>
    </source>
</evidence>
<dbReference type="GO" id="GO:0019521">
    <property type="term" value="P:D-gluconate metabolic process"/>
    <property type="evidence" value="ECO:0007669"/>
    <property type="project" value="UniProtKB-KW"/>
</dbReference>
<evidence type="ECO:0000313" key="13">
    <source>
        <dbReference type="Proteomes" id="UP000479756"/>
    </source>
</evidence>
<keyword evidence="8" id="KW-0311">Gluconate utilization</keyword>
<dbReference type="PANTHER" id="PTHR43442:SF3">
    <property type="entry name" value="GLUCONOKINASE-RELATED"/>
    <property type="match status" value="1"/>
</dbReference>
<evidence type="ECO:0000256" key="7">
    <source>
        <dbReference type="ARBA" id="ARBA00022840"/>
    </source>
</evidence>
<evidence type="ECO:0000256" key="5">
    <source>
        <dbReference type="ARBA" id="ARBA00022741"/>
    </source>
</evidence>
<organism evidence="12 13">
    <name type="scientific">Galbitalea soli</name>
    <dbReference type="NCBI Taxonomy" id="1268042"/>
    <lineage>
        <taxon>Bacteria</taxon>
        <taxon>Bacillati</taxon>
        <taxon>Actinomycetota</taxon>
        <taxon>Actinomycetes</taxon>
        <taxon>Micrococcales</taxon>
        <taxon>Microbacteriaceae</taxon>
        <taxon>Galbitalea</taxon>
    </lineage>
</organism>
<evidence type="ECO:0000256" key="11">
    <source>
        <dbReference type="SAM" id="MobiDB-lite"/>
    </source>
</evidence>
<evidence type="ECO:0000256" key="6">
    <source>
        <dbReference type="ARBA" id="ARBA00022777"/>
    </source>
</evidence>
<dbReference type="GO" id="GO:0005737">
    <property type="term" value="C:cytoplasm"/>
    <property type="evidence" value="ECO:0007669"/>
    <property type="project" value="TreeGrafter"/>
</dbReference>
<dbReference type="FunFam" id="3.40.50.300:FF:000522">
    <property type="entry name" value="Gluconokinase"/>
    <property type="match status" value="1"/>
</dbReference>
<dbReference type="AlphaFoldDB" id="A0A7C9TQ30"/>
<dbReference type="Proteomes" id="UP000479756">
    <property type="component" value="Unassembled WGS sequence"/>
</dbReference>
<dbReference type="Gene3D" id="3.40.50.300">
    <property type="entry name" value="P-loop containing nucleotide triphosphate hydrolases"/>
    <property type="match status" value="1"/>
</dbReference>
<reference evidence="12 13" key="1">
    <citation type="journal article" date="2014" name="Int. J. Syst. Evol. Microbiol.">
        <title>Description of Galbitalea soli gen. nov., sp. nov., and Frondihabitans sucicola sp. nov.</title>
        <authorList>
            <person name="Kim S.J."/>
            <person name="Lim J.M."/>
            <person name="Ahn J.H."/>
            <person name="Weon H.Y."/>
            <person name="Hamada M."/>
            <person name="Suzuki K."/>
            <person name="Ahn T.Y."/>
            <person name="Kwon S.W."/>
        </authorList>
    </citation>
    <scope>NUCLEOTIDE SEQUENCE [LARGE SCALE GENOMIC DNA]</scope>
    <source>
        <strain evidence="12 13">NBRC 108727</strain>
    </source>
</reference>
<evidence type="ECO:0000256" key="2">
    <source>
        <dbReference type="ARBA" id="ARBA00008420"/>
    </source>
</evidence>
<evidence type="ECO:0000256" key="3">
    <source>
        <dbReference type="ARBA" id="ARBA00012054"/>
    </source>
</evidence>
<evidence type="ECO:0000256" key="9">
    <source>
        <dbReference type="ARBA" id="ARBA00048090"/>
    </source>
</evidence>
<dbReference type="GO" id="GO:0005524">
    <property type="term" value="F:ATP binding"/>
    <property type="evidence" value="ECO:0007669"/>
    <property type="project" value="UniProtKB-KW"/>
</dbReference>
<name>A0A7C9TQ30_9MICO</name>
<comment type="catalytic activity">
    <reaction evidence="9 10">
        <text>D-gluconate + ATP = 6-phospho-D-gluconate + ADP + H(+)</text>
        <dbReference type="Rhea" id="RHEA:19433"/>
        <dbReference type="ChEBI" id="CHEBI:15378"/>
        <dbReference type="ChEBI" id="CHEBI:18391"/>
        <dbReference type="ChEBI" id="CHEBI:30616"/>
        <dbReference type="ChEBI" id="CHEBI:58759"/>
        <dbReference type="ChEBI" id="CHEBI:456216"/>
        <dbReference type="EC" id="2.7.1.12"/>
    </reaction>
</comment>
<evidence type="ECO:0000256" key="1">
    <source>
        <dbReference type="ARBA" id="ARBA00004761"/>
    </source>
</evidence>
<comment type="similarity">
    <text evidence="2 10">Belongs to the gluconokinase GntK/GntV family.</text>
</comment>
<evidence type="ECO:0000256" key="10">
    <source>
        <dbReference type="RuleBase" id="RU363066"/>
    </source>
</evidence>
<accession>A0A7C9TQ30</accession>
<comment type="caution">
    <text evidence="12">The sequence shown here is derived from an EMBL/GenBank/DDBJ whole genome shotgun (WGS) entry which is preliminary data.</text>
</comment>